<dbReference type="GO" id="GO:0005737">
    <property type="term" value="C:cytoplasm"/>
    <property type="evidence" value="ECO:0007669"/>
    <property type="project" value="InterPro"/>
</dbReference>
<keyword evidence="2" id="KW-0456">Lyase</keyword>
<evidence type="ECO:0000256" key="2">
    <source>
        <dbReference type="RuleBase" id="RU003954"/>
    </source>
</evidence>
<keyword evidence="4" id="KW-1185">Reference proteome</keyword>
<dbReference type="Gene3D" id="1.10.275.10">
    <property type="entry name" value="Fumarase/aspartase (N-terminal domain)"/>
    <property type="match status" value="1"/>
</dbReference>
<dbReference type="EMBL" id="LXJU01000022">
    <property type="protein sequence ID" value="OGE49364.1"/>
    <property type="molecule type" value="Genomic_DNA"/>
</dbReference>
<dbReference type="GeneID" id="34580074"/>
<dbReference type="AlphaFoldDB" id="A0A1F5L811"/>
<accession>A0A1F5L811</accession>
<reference evidence="3 4" key="1">
    <citation type="journal article" date="2016" name="Sci. Rep.">
        <title>Penicillium arizonense, a new, genome sequenced fungal species, reveals a high chemical diversity in secreted metabolites.</title>
        <authorList>
            <person name="Grijseels S."/>
            <person name="Nielsen J.C."/>
            <person name="Randelovic M."/>
            <person name="Nielsen J."/>
            <person name="Nielsen K.F."/>
            <person name="Workman M."/>
            <person name="Frisvad J.C."/>
        </authorList>
    </citation>
    <scope>NUCLEOTIDE SEQUENCE [LARGE SCALE GENOMIC DNA]</scope>
    <source>
        <strain evidence="3 4">CBS 141311</strain>
    </source>
</reference>
<sequence>MTVTRHNQSAHMSATLHLLRRARELKNKQENIVLDGNNLDISTIVSVARHGVEPTISDDEAIAKRLDLSVQTLADNIAQECVIYGVNTGFGGSADTRTKELVKLQTHLLQFIQSGIVTSADKNPASNSERQPSHVMPPAWARAAIVARTNQNLRGHSAIRKSVLSSLIDLLKNDITPLIPLRGTISASGDLMPMAYIAGAIMGNPDVFVQMGKGADAKIMPSSEALKITGLAPSGLGPKEALGLINGTAPSVAVASLALYDTQQLALLSQMLTAFSSECLAGNVEWTQPFIHDVRPHPGQIEAANNIRRFLKGSKYVVGLESQRKFGEGLCQDRYSTRTAPQWVGPYLEDLLLAQQQLETELNSTSDNPLVDTNPESPTCGQVLNGGNFQATAVTSAMDKARLAIQMIGRMLWSQVTEIINPATNNGLEANLNASAVEGFTMKGIDINMSAYMSELAALAHPVSAHVMSAEMHNQGINSLALISARRTMEAADILAHMSACHIYVCCQAAEIRANHKRFLSTLRTKVEDASEFGALHGLGLSAEQIEALSKSLFPIIEKNWYKANTNTWKDRVVSVAEAVMSPVSDFMAANKPECPASTIIAFKKNFHSIVSATADAMYYPNPTISSEDVASQLGDGTSQLYNYVRTKLNVPAHYGIMDDPLYNHQNGLPTEGKKTIGGWVGIVYENLLEGDMMDKVLENWVHEKAE</sequence>
<gene>
    <name evidence="3" type="ORF">PENARI_c022G03040</name>
</gene>
<dbReference type="GO" id="GO:0016841">
    <property type="term" value="F:ammonia-lyase activity"/>
    <property type="evidence" value="ECO:0007669"/>
    <property type="project" value="InterPro"/>
</dbReference>
<dbReference type="InterPro" id="IPR024083">
    <property type="entry name" value="Fumarase/histidase_N"/>
</dbReference>
<dbReference type="RefSeq" id="XP_022484815.1">
    <property type="nucleotide sequence ID" value="XM_022635340.1"/>
</dbReference>
<dbReference type="InterPro" id="IPR005922">
    <property type="entry name" value="Phe_NH3-lyase"/>
</dbReference>
<proteinExistence type="inferred from homology"/>
<evidence type="ECO:0000313" key="3">
    <source>
        <dbReference type="EMBL" id="OGE49364.1"/>
    </source>
</evidence>
<dbReference type="Gene3D" id="1.10.274.20">
    <property type="entry name" value="Phenylalanine ammonia-lyase 1, domain 3"/>
    <property type="match status" value="1"/>
</dbReference>
<dbReference type="InterPro" id="IPR008948">
    <property type="entry name" value="L-Aspartase-like"/>
</dbReference>
<dbReference type="InterPro" id="IPR001106">
    <property type="entry name" value="Aromatic_Lyase"/>
</dbReference>
<dbReference type="Pfam" id="PF00221">
    <property type="entry name" value="Lyase_aromatic"/>
    <property type="match status" value="1"/>
</dbReference>
<dbReference type="STRING" id="1835702.A0A1F5L811"/>
<evidence type="ECO:0000256" key="1">
    <source>
        <dbReference type="ARBA" id="ARBA00007238"/>
    </source>
</evidence>
<dbReference type="OrthoDB" id="10051290at2759"/>
<protein>
    <recommendedName>
        <fullName evidence="5">Phenylalanine ammonia-lyase</fullName>
    </recommendedName>
</protein>
<dbReference type="PANTHER" id="PTHR10362">
    <property type="entry name" value="HISTIDINE AMMONIA-LYASE"/>
    <property type="match status" value="1"/>
</dbReference>
<evidence type="ECO:0008006" key="5">
    <source>
        <dbReference type="Google" id="ProtNLM"/>
    </source>
</evidence>
<dbReference type="Gene3D" id="1.20.200.10">
    <property type="entry name" value="Fumarase/aspartase (Central domain)"/>
    <property type="match status" value="1"/>
</dbReference>
<dbReference type="Proteomes" id="UP000177622">
    <property type="component" value="Unassembled WGS sequence"/>
</dbReference>
<organism evidence="3 4">
    <name type="scientific">Penicillium arizonense</name>
    <dbReference type="NCBI Taxonomy" id="1835702"/>
    <lineage>
        <taxon>Eukaryota</taxon>
        <taxon>Fungi</taxon>
        <taxon>Dikarya</taxon>
        <taxon>Ascomycota</taxon>
        <taxon>Pezizomycotina</taxon>
        <taxon>Eurotiomycetes</taxon>
        <taxon>Eurotiomycetidae</taxon>
        <taxon>Eurotiales</taxon>
        <taxon>Aspergillaceae</taxon>
        <taxon>Penicillium</taxon>
    </lineage>
</organism>
<comment type="caution">
    <text evidence="3">The sequence shown here is derived from an EMBL/GenBank/DDBJ whole genome shotgun (WGS) entry which is preliminary data.</text>
</comment>
<dbReference type="CDD" id="cd00332">
    <property type="entry name" value="PAL-HAL"/>
    <property type="match status" value="1"/>
</dbReference>
<dbReference type="SUPFAM" id="SSF48557">
    <property type="entry name" value="L-aspartase-like"/>
    <property type="match status" value="1"/>
</dbReference>
<dbReference type="InterPro" id="IPR023144">
    <property type="entry name" value="Phe_NH3-lyase_shielding_dom_sf"/>
</dbReference>
<comment type="similarity">
    <text evidence="1 2">Belongs to the PAL/histidase family.</text>
</comment>
<dbReference type="NCBIfam" id="TIGR01226">
    <property type="entry name" value="phe_am_lyase"/>
    <property type="match status" value="1"/>
</dbReference>
<name>A0A1F5L811_PENAI</name>
<evidence type="ECO:0000313" key="4">
    <source>
        <dbReference type="Proteomes" id="UP000177622"/>
    </source>
</evidence>
<dbReference type="GO" id="GO:0006559">
    <property type="term" value="P:L-phenylalanine catabolic process"/>
    <property type="evidence" value="ECO:0007669"/>
    <property type="project" value="InterPro"/>
</dbReference>